<evidence type="ECO:0000313" key="2">
    <source>
        <dbReference type="EMBL" id="VDD97062.1"/>
    </source>
</evidence>
<evidence type="ECO:0000256" key="1">
    <source>
        <dbReference type="SAM" id="MobiDB-lite"/>
    </source>
</evidence>
<sequence length="67" mass="7111">MKMFVVGTDGGDGGGGGGGGDGWHKTDPTLLPEDEKEGDEKENTEEEEEERECTGGWGTSATNRHEN</sequence>
<protein>
    <submittedName>
        <fullName evidence="2 4">Uncharacterized protein</fullName>
    </submittedName>
</protein>
<proteinExistence type="predicted"/>
<gene>
    <name evidence="2" type="ORF">EVEC_LOCUS11813</name>
</gene>
<dbReference type="WBParaSite" id="EVEC_0001263501-mRNA-1">
    <property type="protein sequence ID" value="EVEC_0001263501-mRNA-1"/>
    <property type="gene ID" value="EVEC_0001263501"/>
</dbReference>
<reference evidence="4" key="1">
    <citation type="submission" date="2017-02" db="UniProtKB">
        <authorList>
            <consortium name="WormBaseParasite"/>
        </authorList>
    </citation>
    <scope>IDENTIFICATION</scope>
</reference>
<evidence type="ECO:0000313" key="3">
    <source>
        <dbReference type="Proteomes" id="UP000274131"/>
    </source>
</evidence>
<dbReference type="AlphaFoldDB" id="A0A0N4VNR7"/>
<feature type="region of interest" description="Disordered" evidence="1">
    <location>
        <begin position="1"/>
        <end position="67"/>
    </location>
</feature>
<feature type="compositionally biased region" description="Gly residues" evidence="1">
    <location>
        <begin position="8"/>
        <end position="21"/>
    </location>
</feature>
<keyword evidence="3" id="KW-1185">Reference proteome</keyword>
<evidence type="ECO:0000313" key="4">
    <source>
        <dbReference type="WBParaSite" id="EVEC_0001263501-mRNA-1"/>
    </source>
</evidence>
<organism evidence="4">
    <name type="scientific">Enterobius vermicularis</name>
    <name type="common">Human pinworm</name>
    <dbReference type="NCBI Taxonomy" id="51028"/>
    <lineage>
        <taxon>Eukaryota</taxon>
        <taxon>Metazoa</taxon>
        <taxon>Ecdysozoa</taxon>
        <taxon>Nematoda</taxon>
        <taxon>Chromadorea</taxon>
        <taxon>Rhabditida</taxon>
        <taxon>Spirurina</taxon>
        <taxon>Oxyuridomorpha</taxon>
        <taxon>Oxyuroidea</taxon>
        <taxon>Oxyuridae</taxon>
        <taxon>Enterobius</taxon>
    </lineage>
</organism>
<feature type="compositionally biased region" description="Acidic residues" evidence="1">
    <location>
        <begin position="32"/>
        <end position="51"/>
    </location>
</feature>
<name>A0A0N4VNR7_ENTVE</name>
<reference evidence="2 3" key="2">
    <citation type="submission" date="2018-10" db="EMBL/GenBank/DDBJ databases">
        <authorList>
            <consortium name="Pathogen Informatics"/>
        </authorList>
    </citation>
    <scope>NUCLEOTIDE SEQUENCE [LARGE SCALE GENOMIC DNA]</scope>
</reference>
<dbReference type="Proteomes" id="UP000274131">
    <property type="component" value="Unassembled WGS sequence"/>
</dbReference>
<dbReference type="EMBL" id="UXUI01012747">
    <property type="protein sequence ID" value="VDD97062.1"/>
    <property type="molecule type" value="Genomic_DNA"/>
</dbReference>
<accession>A0A0N4VNR7</accession>